<dbReference type="Gene3D" id="2.60.220.20">
    <property type="entry name" value="putative beta-Galactosidase from caulobacter crescentus"/>
    <property type="match status" value="1"/>
</dbReference>
<evidence type="ECO:0000313" key="3">
    <source>
        <dbReference type="EMBL" id="KXU36595.1"/>
    </source>
</evidence>
<dbReference type="InterPro" id="IPR040719">
    <property type="entry name" value="DUF5597"/>
</dbReference>
<dbReference type="InterPro" id="IPR031330">
    <property type="entry name" value="Gly_Hdrlase_35_cat"/>
</dbReference>
<evidence type="ECO:0000259" key="2">
    <source>
        <dbReference type="Pfam" id="PF18120"/>
    </source>
</evidence>
<gene>
    <name evidence="3" type="ORF">AXK11_04335</name>
</gene>
<organism evidence="3 4">
    <name type="scientific">Cephaloticoccus primus</name>
    <dbReference type="NCBI Taxonomy" id="1548207"/>
    <lineage>
        <taxon>Bacteria</taxon>
        <taxon>Pseudomonadati</taxon>
        <taxon>Verrucomicrobiota</taxon>
        <taxon>Opitutia</taxon>
        <taxon>Opitutales</taxon>
        <taxon>Opitutaceae</taxon>
        <taxon>Cephaloticoccus</taxon>
    </lineage>
</organism>
<dbReference type="OrthoDB" id="9800974at2"/>
<dbReference type="Pfam" id="PF01301">
    <property type="entry name" value="Glyco_hydro_35"/>
    <property type="match status" value="1"/>
</dbReference>
<dbReference type="Pfam" id="PF18120">
    <property type="entry name" value="DUF5597"/>
    <property type="match status" value="1"/>
</dbReference>
<dbReference type="EMBL" id="LSZQ01000030">
    <property type="protein sequence ID" value="KXU36595.1"/>
    <property type="molecule type" value="Genomic_DNA"/>
</dbReference>
<dbReference type="AlphaFoldDB" id="A0A139SPR3"/>
<accession>A0A139SPR3</accession>
<proteinExistence type="predicted"/>
<sequence>MTVFAASAEPSVPHLREGQLIVDGRPFFVRGGELSNSHGEPDYLRPSWAKLRALNLNTVLAPVYWNLIEAEEGQFDFATVEGLLADARANDMRLVLLWFGSWKNSMSAYVPAWVKRDTMRFPRVLDSAGRAHEILSPFVAANAEADSRAFAALMRYLRENDGEHTVILVQVENEIGMIPEPRDHRPEADQAFSGPVPAALLKSLRERAASDSLATNQLLRGRARVGAHIEEGTWAEVFGEGVEAEEIFMAWQFACYTEQVASAGLAELALPLYTNAALIRPGYQPGQYPSGGPLPHLFDVWRAGAPSLSFLAPDIYFQNFTYWARHYARDANPLFIPEALRSNEAAIHALYVLGEHRAIGFSPFAIESTPEPTASYLAASYDLIRQLTPLFRPSHEKSGARQSAGLLKESAETKQPQQVRLGNWTIYAHFEHTAPYSLGEGGAVIVGQDNSVFDGVGVAGAMPGQLSPAGGLVLMLGEDEFLFAGMGLTLTFASAETGAWQAGLLNVEEGRFDEHGDWQHVRWLNGDQTHQGRHVRLEPGRFCIQRVRLYRYR</sequence>
<reference evidence="4" key="1">
    <citation type="submission" date="2016-02" db="EMBL/GenBank/DDBJ databases">
        <authorList>
            <person name="Sanders J.G."/>
            <person name="Lin J.Y."/>
            <person name="Wertz J.T."/>
            <person name="Russell J.A."/>
            <person name="Moreau C.S."/>
            <person name="Powell S."/>
        </authorList>
    </citation>
    <scope>NUCLEOTIDE SEQUENCE [LARGE SCALE GENOMIC DNA]</scope>
    <source>
        <strain evidence="4">CAG34</strain>
    </source>
</reference>
<keyword evidence="4" id="KW-1185">Reference proteome</keyword>
<evidence type="ECO:0000313" key="4">
    <source>
        <dbReference type="Proteomes" id="UP000070058"/>
    </source>
</evidence>
<dbReference type="InterPro" id="IPR017853">
    <property type="entry name" value="GH"/>
</dbReference>
<name>A0A139SPR3_9BACT</name>
<dbReference type="Proteomes" id="UP000070058">
    <property type="component" value="Unassembled WGS sequence"/>
</dbReference>
<evidence type="ECO:0000259" key="1">
    <source>
        <dbReference type="Pfam" id="PF01301"/>
    </source>
</evidence>
<dbReference type="Gene3D" id="3.20.20.80">
    <property type="entry name" value="Glycosidases"/>
    <property type="match status" value="1"/>
</dbReference>
<dbReference type="SUPFAM" id="SSF51445">
    <property type="entry name" value="(Trans)glycosidases"/>
    <property type="match status" value="1"/>
</dbReference>
<protein>
    <submittedName>
        <fullName evidence="3">Beta-galactosidase</fullName>
    </submittedName>
</protein>
<feature type="domain" description="DUF5597" evidence="2">
    <location>
        <begin position="377"/>
        <end position="536"/>
    </location>
</feature>
<feature type="domain" description="Glycoside hydrolase 35 catalytic" evidence="1">
    <location>
        <begin position="19"/>
        <end position="185"/>
    </location>
</feature>
<comment type="caution">
    <text evidence="3">The sequence shown here is derived from an EMBL/GenBank/DDBJ whole genome shotgun (WGS) entry which is preliminary data.</text>
</comment>
<dbReference type="STRING" id="1548207.AXK11_04335"/>